<name>A0AA48KEV4_9BACT</name>
<organism evidence="8 9">
    <name type="scientific">Mesoterricola sediminis</name>
    <dbReference type="NCBI Taxonomy" id="2927980"/>
    <lineage>
        <taxon>Bacteria</taxon>
        <taxon>Pseudomonadati</taxon>
        <taxon>Acidobacteriota</taxon>
        <taxon>Holophagae</taxon>
        <taxon>Holophagales</taxon>
        <taxon>Holophagaceae</taxon>
        <taxon>Mesoterricola</taxon>
    </lineage>
</organism>
<dbReference type="InterPro" id="IPR036909">
    <property type="entry name" value="Cyt_c-like_dom_sf"/>
</dbReference>
<dbReference type="PROSITE" id="PS51007">
    <property type="entry name" value="CYTC"/>
    <property type="match status" value="1"/>
</dbReference>
<keyword evidence="6" id="KW-0472">Membrane</keyword>
<dbReference type="KEGG" id="msea:METESE_07910"/>
<reference evidence="8" key="1">
    <citation type="journal article" date="2023" name="Int. J. Syst. Evol. Microbiol.">
        <title>Mesoterricola silvestris gen. nov., sp. nov., Mesoterricola sediminis sp. nov., Geothrix oryzae sp. nov., Geothrix edaphica sp. nov., Geothrix rubra sp. nov., and Geothrix limicola sp. nov., six novel members of Acidobacteriota isolated from soils.</title>
        <authorList>
            <person name="Itoh H."/>
            <person name="Sugisawa Y."/>
            <person name="Mise K."/>
            <person name="Xu Z."/>
            <person name="Kuniyasu M."/>
            <person name="Ushijima N."/>
            <person name="Kawano K."/>
            <person name="Kobayashi E."/>
            <person name="Shiratori Y."/>
            <person name="Masuda Y."/>
            <person name="Senoo K."/>
        </authorList>
    </citation>
    <scope>NUCLEOTIDE SEQUENCE</scope>
    <source>
        <strain evidence="8">W786</strain>
    </source>
</reference>
<keyword evidence="1 4" id="KW-0349">Heme</keyword>
<feature type="domain" description="Cytochrome c" evidence="7">
    <location>
        <begin position="269"/>
        <end position="354"/>
    </location>
</feature>
<evidence type="ECO:0000256" key="4">
    <source>
        <dbReference type="PROSITE-ProRule" id="PRU00433"/>
    </source>
</evidence>
<dbReference type="PANTHER" id="PTHR40394:SF2">
    <property type="entry name" value="QUINOL:CYTOCHROME C OXIDOREDUCTASE MEMBRANE PROTEIN"/>
    <property type="match status" value="1"/>
</dbReference>
<accession>A0AA48KEV4</accession>
<keyword evidence="6" id="KW-0812">Transmembrane</keyword>
<dbReference type="InterPro" id="IPR021776">
    <property type="entry name" value="ActD"/>
</dbReference>
<feature type="transmembrane region" description="Helical" evidence="6">
    <location>
        <begin position="54"/>
        <end position="76"/>
    </location>
</feature>
<proteinExistence type="predicted"/>
<keyword evidence="9" id="KW-1185">Reference proteome</keyword>
<feature type="region of interest" description="Disordered" evidence="5">
    <location>
        <begin position="220"/>
        <end position="256"/>
    </location>
</feature>
<dbReference type="InterPro" id="IPR009056">
    <property type="entry name" value="Cyt_c-like_dom"/>
</dbReference>
<dbReference type="Pfam" id="PF13442">
    <property type="entry name" value="Cytochrome_CBB3"/>
    <property type="match status" value="1"/>
</dbReference>
<gene>
    <name evidence="8" type="ORF">METESE_07910</name>
</gene>
<evidence type="ECO:0000259" key="7">
    <source>
        <dbReference type="PROSITE" id="PS51007"/>
    </source>
</evidence>
<sequence length="369" mass="38271">MPDTHPWGAVGLFSGPEDLLAAARALRGRGPLEAYAPHEVHGLQAALGRPEGPLAPLVGLGAALGAGAGFLLAWWTTAVDYPLRVSGKPEGSWVPLVPVVFEVAILFAAAAAALGMLLLLNGLPAFGHPLLATRAMAAITRDGYALSLEGDPAACEAALREAGARDVERVRLTVHPRRPGAALLAAGGAAAAAGLLAYGAVKVYPEVRPMVRMERQPRLNPQAPSRFFPDGRGQRPPVPGTVARGHMPPGAAGLEEASGFANPLPATAAVLAEGRAAFQARCVVCHGPLGDGRGTLGSAYGAAPANLHTDTVRAYPDGRIWWVVLKGRNAMPGHEAELEGTRAWAVVHYVRALQRARHAPDADLPEGTP</sequence>
<dbReference type="GO" id="GO:0020037">
    <property type="term" value="F:heme binding"/>
    <property type="evidence" value="ECO:0007669"/>
    <property type="project" value="InterPro"/>
</dbReference>
<dbReference type="Pfam" id="PF11821">
    <property type="entry name" value="ActD"/>
    <property type="match status" value="1"/>
</dbReference>
<evidence type="ECO:0000256" key="6">
    <source>
        <dbReference type="SAM" id="Phobius"/>
    </source>
</evidence>
<dbReference type="GO" id="GO:0046872">
    <property type="term" value="F:metal ion binding"/>
    <property type="evidence" value="ECO:0007669"/>
    <property type="project" value="UniProtKB-KW"/>
</dbReference>
<dbReference type="Proteomes" id="UP001228113">
    <property type="component" value="Chromosome"/>
</dbReference>
<evidence type="ECO:0000313" key="9">
    <source>
        <dbReference type="Proteomes" id="UP001228113"/>
    </source>
</evidence>
<keyword evidence="2 4" id="KW-0479">Metal-binding</keyword>
<protein>
    <recommendedName>
        <fullName evidence="7">Cytochrome c domain-containing protein</fullName>
    </recommendedName>
</protein>
<evidence type="ECO:0000256" key="3">
    <source>
        <dbReference type="ARBA" id="ARBA00023004"/>
    </source>
</evidence>
<keyword evidence="3 4" id="KW-0408">Iron</keyword>
<feature type="transmembrane region" description="Helical" evidence="6">
    <location>
        <begin position="96"/>
        <end position="120"/>
    </location>
</feature>
<keyword evidence="6" id="KW-1133">Transmembrane helix</keyword>
<evidence type="ECO:0000256" key="2">
    <source>
        <dbReference type="ARBA" id="ARBA00022723"/>
    </source>
</evidence>
<dbReference type="EMBL" id="AP027081">
    <property type="protein sequence ID" value="BDU75833.1"/>
    <property type="molecule type" value="Genomic_DNA"/>
</dbReference>
<dbReference type="Gene3D" id="1.10.760.10">
    <property type="entry name" value="Cytochrome c-like domain"/>
    <property type="match status" value="1"/>
</dbReference>
<feature type="transmembrane region" description="Helical" evidence="6">
    <location>
        <begin position="181"/>
        <end position="201"/>
    </location>
</feature>
<dbReference type="PANTHER" id="PTHR40394">
    <property type="entry name" value="LIPOPROTEIN-RELATED"/>
    <property type="match status" value="1"/>
</dbReference>
<dbReference type="SUPFAM" id="SSF46626">
    <property type="entry name" value="Cytochrome c"/>
    <property type="match status" value="1"/>
</dbReference>
<evidence type="ECO:0000313" key="8">
    <source>
        <dbReference type="EMBL" id="BDU75833.1"/>
    </source>
</evidence>
<evidence type="ECO:0000256" key="5">
    <source>
        <dbReference type="SAM" id="MobiDB-lite"/>
    </source>
</evidence>
<dbReference type="RefSeq" id="WP_316411130.1">
    <property type="nucleotide sequence ID" value="NZ_AP027081.1"/>
</dbReference>
<dbReference type="AlphaFoldDB" id="A0AA48KEV4"/>
<evidence type="ECO:0000256" key="1">
    <source>
        <dbReference type="ARBA" id="ARBA00022617"/>
    </source>
</evidence>
<dbReference type="GO" id="GO:0009055">
    <property type="term" value="F:electron transfer activity"/>
    <property type="evidence" value="ECO:0007669"/>
    <property type="project" value="InterPro"/>
</dbReference>